<protein>
    <submittedName>
        <fullName evidence="1">Uncharacterized protein</fullName>
    </submittedName>
</protein>
<name>S9W926_9TRYP</name>
<dbReference type="AlphaFoldDB" id="S9W926"/>
<organism evidence="1 2">
    <name type="scientific">Angomonas deanei</name>
    <dbReference type="NCBI Taxonomy" id="59799"/>
    <lineage>
        <taxon>Eukaryota</taxon>
        <taxon>Discoba</taxon>
        <taxon>Euglenozoa</taxon>
        <taxon>Kinetoplastea</taxon>
        <taxon>Metakinetoplastina</taxon>
        <taxon>Trypanosomatida</taxon>
        <taxon>Trypanosomatidae</taxon>
        <taxon>Strigomonadinae</taxon>
        <taxon>Angomonas</taxon>
    </lineage>
</organism>
<proteinExistence type="predicted"/>
<gene>
    <name evidence="1" type="ORF">ADEAN_000881900</name>
</gene>
<dbReference type="VEuPathDB" id="TriTrypDB:ADEAN_000881900"/>
<evidence type="ECO:0000313" key="1">
    <source>
        <dbReference type="EMBL" id="CAD2221287.1"/>
    </source>
</evidence>
<dbReference type="EMBL" id="LR877164">
    <property type="protein sequence ID" value="CAD2221287.1"/>
    <property type="molecule type" value="Genomic_DNA"/>
</dbReference>
<evidence type="ECO:0000313" key="2">
    <source>
        <dbReference type="Proteomes" id="UP000515908"/>
    </source>
</evidence>
<reference evidence="1 2" key="1">
    <citation type="submission" date="2020-08" db="EMBL/GenBank/DDBJ databases">
        <authorList>
            <person name="Newling K."/>
            <person name="Davey J."/>
            <person name="Forrester S."/>
        </authorList>
    </citation>
    <scope>NUCLEOTIDE SEQUENCE [LARGE SCALE GENOMIC DNA]</scope>
    <source>
        <strain evidence="2">Crithidia deanei Carvalho (ATCC PRA-265)</strain>
    </source>
</reference>
<accession>S9W926</accession>
<dbReference type="OrthoDB" id="268509at2759"/>
<dbReference type="Proteomes" id="UP000515908">
    <property type="component" value="Chromosome 20"/>
</dbReference>
<keyword evidence="2" id="KW-1185">Reference proteome</keyword>
<sequence length="113" mass="13207">MSRNTKEFNQKADLFSKQYETEKTNLEKCLESKINDDINFVCQKQRSEYLKGIAFIFCKKEYDAAVSCQQKAKEKWASDCFKENVSFGQCTDSVLKKMYVYNLEKNKKNPAAN</sequence>